<dbReference type="PROSITE" id="PS00616">
    <property type="entry name" value="HIS_ACID_PHOSPHAT_1"/>
    <property type="match status" value="1"/>
</dbReference>
<proteinExistence type="inferred from homology"/>
<feature type="signal peptide" evidence="3">
    <location>
        <begin position="1"/>
        <end position="19"/>
    </location>
</feature>
<dbReference type="CDD" id="cd07061">
    <property type="entry name" value="HP_HAP_like"/>
    <property type="match status" value="1"/>
</dbReference>
<evidence type="ECO:0000256" key="1">
    <source>
        <dbReference type="ARBA" id="ARBA00005375"/>
    </source>
</evidence>
<reference evidence="5" key="1">
    <citation type="submission" date="2017-01" db="EMBL/GenBank/DDBJ databases">
        <authorList>
            <person name="Wang Y."/>
            <person name="White M."/>
            <person name="Kvist S."/>
            <person name="Moncalvo J.-M."/>
        </authorList>
    </citation>
    <scope>NUCLEOTIDE SEQUENCE [LARGE SCALE GENOMIC DNA]</scope>
    <source>
        <strain evidence="5">COL-18-3</strain>
    </source>
</reference>
<name>A0A1R1PC19_ZANCU</name>
<dbReference type="PANTHER" id="PTHR11567:SF110">
    <property type="entry name" value="2-PHOSPHOXYLOSE PHOSPHATASE 1"/>
    <property type="match status" value="1"/>
</dbReference>
<dbReference type="PANTHER" id="PTHR11567">
    <property type="entry name" value="ACID PHOSPHATASE-RELATED"/>
    <property type="match status" value="1"/>
</dbReference>
<accession>A0A1R1PC19</accession>
<dbReference type="InterPro" id="IPR033379">
    <property type="entry name" value="Acid_Pase_AS"/>
</dbReference>
<dbReference type="InterPro" id="IPR029033">
    <property type="entry name" value="His_PPase_superfam"/>
</dbReference>
<protein>
    <submittedName>
        <fullName evidence="4">Counting factor 60</fullName>
    </submittedName>
</protein>
<evidence type="ECO:0000256" key="2">
    <source>
        <dbReference type="ARBA" id="ARBA00022801"/>
    </source>
</evidence>
<dbReference type="InterPro" id="IPR000560">
    <property type="entry name" value="His_Pase_clade-2"/>
</dbReference>
<evidence type="ECO:0000256" key="3">
    <source>
        <dbReference type="SAM" id="SignalP"/>
    </source>
</evidence>
<comment type="similarity">
    <text evidence="1">Belongs to the histidine acid phosphatase family.</text>
</comment>
<dbReference type="Pfam" id="PF00328">
    <property type="entry name" value="His_Phos_2"/>
    <property type="match status" value="1"/>
</dbReference>
<dbReference type="Proteomes" id="UP000188320">
    <property type="component" value="Unassembled WGS sequence"/>
</dbReference>
<sequence length="459" mass="52284">MSIKVYLTVTSVLIHSISATYFPPEVENHNISKLAYCQAEYPNPSSYKPMDDSTLLFVQAISRHGDRTPAYFAPKDTTIWDICPHKHYEYAYANTVPGVQGGVKIDTYTDDSDEASNMAGLYWKGNCFTGQLSRKGVNQMEAYGSQLRKVYVDKMNLLNKKLEKDTIRVRHTNVPRTLASAEGLMTGFYPSGTGGNTTIGFTSFPQEKETMYPNSLMCPRISQLGALMRTTPEYQSYFNNSYSDALRLNKILGYGSSVMANSTLGYRAFADVFWAIECHGKPKLCNEDTCITEDDIQLSLKNTLFELTYTRRLSPYADEYNKLTGGAFFSQLNTELAKQIDYDMHNQCAEKTNNGTVRMSIYAGHDETIVPMLAIFKTNNIEDYLVPYAGSIHIELWRNNTDKKYYIRALYNGNQISTLSDPTTNEPWCNLNKCDWNTYQKYLEQYIPKNIYQECKLVQ</sequence>
<comment type="caution">
    <text evidence="4">The sequence shown here is derived from an EMBL/GenBank/DDBJ whole genome shotgun (WGS) entry which is preliminary data.</text>
</comment>
<gene>
    <name evidence="4" type="ORF">AX774_g8096</name>
</gene>
<dbReference type="EMBL" id="LSSK01001912">
    <property type="protein sequence ID" value="OMH78500.1"/>
    <property type="molecule type" value="Genomic_DNA"/>
</dbReference>
<dbReference type="AlphaFoldDB" id="A0A1R1PC19"/>
<dbReference type="InterPro" id="IPR050645">
    <property type="entry name" value="Histidine_acid_phosphatase"/>
</dbReference>
<keyword evidence="2" id="KW-0378">Hydrolase</keyword>
<dbReference type="OrthoDB" id="10257284at2759"/>
<dbReference type="Gene3D" id="3.40.50.1240">
    <property type="entry name" value="Phosphoglycerate mutase-like"/>
    <property type="match status" value="1"/>
</dbReference>
<dbReference type="SUPFAM" id="SSF53254">
    <property type="entry name" value="Phosphoglycerate mutase-like"/>
    <property type="match status" value="1"/>
</dbReference>
<keyword evidence="3" id="KW-0732">Signal</keyword>
<organism evidence="4 5">
    <name type="scientific">Zancudomyces culisetae</name>
    <name type="common">Gut fungus</name>
    <name type="synonym">Smittium culisetae</name>
    <dbReference type="NCBI Taxonomy" id="1213189"/>
    <lineage>
        <taxon>Eukaryota</taxon>
        <taxon>Fungi</taxon>
        <taxon>Fungi incertae sedis</taxon>
        <taxon>Zoopagomycota</taxon>
        <taxon>Kickxellomycotina</taxon>
        <taxon>Harpellomycetes</taxon>
        <taxon>Harpellales</taxon>
        <taxon>Legeriomycetaceae</taxon>
        <taxon>Zancudomyces</taxon>
    </lineage>
</organism>
<dbReference type="GO" id="GO:0016791">
    <property type="term" value="F:phosphatase activity"/>
    <property type="evidence" value="ECO:0007669"/>
    <property type="project" value="TreeGrafter"/>
</dbReference>
<keyword evidence="5" id="KW-1185">Reference proteome</keyword>
<feature type="chain" id="PRO_5012819681" evidence="3">
    <location>
        <begin position="20"/>
        <end position="459"/>
    </location>
</feature>
<evidence type="ECO:0000313" key="5">
    <source>
        <dbReference type="Proteomes" id="UP000188320"/>
    </source>
</evidence>
<evidence type="ECO:0000313" key="4">
    <source>
        <dbReference type="EMBL" id="OMH78500.1"/>
    </source>
</evidence>